<dbReference type="PANTHER" id="PTHR32125:SF4">
    <property type="entry name" value="2-C-METHYL-D-ERYTHRITOL 4-PHOSPHATE CYTIDYLYLTRANSFERASE, CHLOROPLASTIC"/>
    <property type="match status" value="1"/>
</dbReference>
<dbReference type="CDD" id="cd02516">
    <property type="entry name" value="CDP-ME_synthetase"/>
    <property type="match status" value="1"/>
</dbReference>
<comment type="pathway">
    <text evidence="3">Isoprenoid biosynthesis; isopentenyl diphosphate biosynthesis via DXP pathway; isopentenyl diphosphate from 1-deoxy-D-xylulose 5-phosphate: step 2/6.</text>
</comment>
<feature type="site" description="Positions MEP for the nucleophilic attack" evidence="3">
    <location>
        <position position="211"/>
    </location>
</feature>
<evidence type="ECO:0000256" key="2">
    <source>
        <dbReference type="ARBA" id="ARBA00022695"/>
    </source>
</evidence>
<dbReference type="Gene3D" id="3.90.550.10">
    <property type="entry name" value="Spore Coat Polysaccharide Biosynthesis Protein SpsA, Chain A"/>
    <property type="match status" value="1"/>
</dbReference>
<sequence>MIRVAPTDGVAREVARLRGAASSRGAACACAPAESCLATPEPACEPLGPQGASGGADTCAVIVAGGSGERFGDPRGKQFVDLCGLPLVSWSIMAFDRAASVGHLVVVYPPGRLDDMLDVLSPLTLRCDVTLAQAGATRQDSVFSALIAMPPGFPLVAVHDGARPLVRPETIDAVVGTLRSDPELAGAIAAVRATDTLKLVEDGLIVGTPDRDYYWNAQTPQAFRTKKLLAAHRASVWDDYVGTDDASLIERRGGKVRCVECSRANLKVTVPEDLVVAQALLGRRIDEEGCGLTEGPQGAGPAGAPGGRI</sequence>
<dbReference type="Pfam" id="PF01128">
    <property type="entry name" value="IspD"/>
    <property type="match status" value="1"/>
</dbReference>
<protein>
    <recommendedName>
        <fullName evidence="3">2-C-methyl-D-erythritol 4-phosphate cytidylyltransferase</fullName>
        <ecNumber evidence="3">2.7.7.60</ecNumber>
    </recommendedName>
    <alternativeName>
        <fullName evidence="3">4-diphosphocytidyl-2C-methyl-D-erythritol synthase</fullName>
    </alternativeName>
    <alternativeName>
        <fullName evidence="3">MEP cytidylyltransferase</fullName>
        <shortName evidence="3">MCT</shortName>
    </alternativeName>
</protein>
<dbReference type="InterPro" id="IPR034683">
    <property type="entry name" value="IspD/TarI"/>
</dbReference>
<name>A0ABU7RB74_9ACTN</name>
<dbReference type="InterPro" id="IPR001228">
    <property type="entry name" value="IspD"/>
</dbReference>
<dbReference type="InterPro" id="IPR050088">
    <property type="entry name" value="IspD/TarI_cytidylyltransf_bact"/>
</dbReference>
<dbReference type="Proteomes" id="UP001332931">
    <property type="component" value="Unassembled WGS sequence"/>
</dbReference>
<dbReference type="RefSeq" id="WP_330958594.1">
    <property type="nucleotide sequence ID" value="NZ_JAZGJQ010000008.1"/>
</dbReference>
<reference evidence="4 5" key="1">
    <citation type="submission" date="2024-01" db="EMBL/GenBank/DDBJ databases">
        <title>Description of Olsenella sp. nov., isolated from pig feces.</title>
        <authorList>
            <person name="Chang Y.-H."/>
        </authorList>
    </citation>
    <scope>NUCLEOTIDE SEQUENCE [LARGE SCALE GENOMIC DNA]</scope>
    <source>
        <strain evidence="4 5">YH-ols2223</strain>
    </source>
</reference>
<keyword evidence="1 3" id="KW-0808">Transferase</keyword>
<evidence type="ECO:0000256" key="1">
    <source>
        <dbReference type="ARBA" id="ARBA00022679"/>
    </source>
</evidence>
<feature type="site" description="Transition state stabilizer" evidence="3">
    <location>
        <position position="77"/>
    </location>
</feature>
<evidence type="ECO:0000313" key="4">
    <source>
        <dbReference type="EMBL" id="MEE6147828.1"/>
    </source>
</evidence>
<dbReference type="EC" id="2.7.7.60" evidence="3"/>
<keyword evidence="3" id="KW-0414">Isoprene biosynthesis</keyword>
<comment type="caution">
    <text evidence="4">The sequence shown here is derived from an EMBL/GenBank/DDBJ whole genome shotgun (WGS) entry which is preliminary data.</text>
</comment>
<feature type="site" description="Positions MEP for the nucleophilic attack" evidence="3">
    <location>
        <position position="267"/>
    </location>
</feature>
<gene>
    <name evidence="3 4" type="primary">ispD</name>
    <name evidence="4" type="ORF">VXJ25_07535</name>
</gene>
<keyword evidence="2 3" id="KW-0548">Nucleotidyltransferase</keyword>
<organism evidence="4 5">
    <name type="scientific">Olsenella absiana</name>
    <dbReference type="NCBI Taxonomy" id="3115222"/>
    <lineage>
        <taxon>Bacteria</taxon>
        <taxon>Bacillati</taxon>
        <taxon>Actinomycetota</taxon>
        <taxon>Coriobacteriia</taxon>
        <taxon>Coriobacteriales</taxon>
        <taxon>Atopobiaceae</taxon>
        <taxon>Olsenella</taxon>
    </lineage>
</organism>
<dbReference type="InterPro" id="IPR029044">
    <property type="entry name" value="Nucleotide-diphossugar_trans"/>
</dbReference>
<evidence type="ECO:0000313" key="5">
    <source>
        <dbReference type="Proteomes" id="UP001332931"/>
    </source>
</evidence>
<proteinExistence type="inferred from homology"/>
<dbReference type="EMBL" id="JAZGJQ010000008">
    <property type="protein sequence ID" value="MEE6147828.1"/>
    <property type="molecule type" value="Genomic_DNA"/>
</dbReference>
<feature type="site" description="Transition state stabilizer" evidence="3">
    <location>
        <position position="70"/>
    </location>
</feature>
<keyword evidence="5" id="KW-1185">Reference proteome</keyword>
<dbReference type="PANTHER" id="PTHR32125">
    <property type="entry name" value="2-C-METHYL-D-ERYTHRITOL 4-PHOSPHATE CYTIDYLYLTRANSFERASE, CHLOROPLASTIC"/>
    <property type="match status" value="1"/>
</dbReference>
<comment type="function">
    <text evidence="3">Catalyzes the formation of 4-diphosphocytidyl-2-C-methyl-D-erythritol from CTP and 2-C-methyl-D-erythritol 4-phosphate (MEP).</text>
</comment>
<comment type="similarity">
    <text evidence="3">Belongs to the IspD/TarI cytidylyltransferase family. IspD subfamily.</text>
</comment>
<evidence type="ECO:0000256" key="3">
    <source>
        <dbReference type="HAMAP-Rule" id="MF_00108"/>
    </source>
</evidence>
<dbReference type="GO" id="GO:0050518">
    <property type="term" value="F:2-C-methyl-D-erythritol 4-phosphate cytidylyltransferase activity"/>
    <property type="evidence" value="ECO:0007669"/>
    <property type="project" value="UniProtKB-EC"/>
</dbReference>
<dbReference type="HAMAP" id="MF_00108">
    <property type="entry name" value="IspD"/>
    <property type="match status" value="1"/>
</dbReference>
<comment type="catalytic activity">
    <reaction evidence="3">
        <text>2-C-methyl-D-erythritol 4-phosphate + CTP + H(+) = 4-CDP-2-C-methyl-D-erythritol + diphosphate</text>
        <dbReference type="Rhea" id="RHEA:13429"/>
        <dbReference type="ChEBI" id="CHEBI:15378"/>
        <dbReference type="ChEBI" id="CHEBI:33019"/>
        <dbReference type="ChEBI" id="CHEBI:37563"/>
        <dbReference type="ChEBI" id="CHEBI:57823"/>
        <dbReference type="ChEBI" id="CHEBI:58262"/>
        <dbReference type="EC" id="2.7.7.60"/>
    </reaction>
</comment>
<dbReference type="SUPFAM" id="SSF53448">
    <property type="entry name" value="Nucleotide-diphospho-sugar transferases"/>
    <property type="match status" value="1"/>
</dbReference>
<dbReference type="NCBIfam" id="TIGR00453">
    <property type="entry name" value="ispD"/>
    <property type="match status" value="1"/>
</dbReference>
<accession>A0ABU7RB74</accession>